<evidence type="ECO:0000313" key="4">
    <source>
        <dbReference type="Proteomes" id="UP000298196"/>
    </source>
</evidence>
<evidence type="ECO:0000256" key="1">
    <source>
        <dbReference type="SAM" id="Phobius"/>
    </source>
</evidence>
<reference evidence="3 4" key="1">
    <citation type="submission" date="2018-03" db="EMBL/GenBank/DDBJ databases">
        <title>Non-Typhoidal Salmonella genome sequencing and assembly.</title>
        <authorList>
            <person name="Matchawe C."/>
        </authorList>
    </citation>
    <scope>NUCLEOTIDE SEQUENCE [LARGE SCALE GENOMIC DNA]</scope>
    <source>
        <strain evidence="3 4">22sa</strain>
    </source>
</reference>
<feature type="transmembrane region" description="Helical" evidence="1">
    <location>
        <begin position="70"/>
        <end position="91"/>
    </location>
</feature>
<dbReference type="InterPro" id="IPR032523">
    <property type="entry name" value="CcmF_C"/>
</dbReference>
<dbReference type="EMBL" id="PYKI01001501">
    <property type="protein sequence ID" value="TGD78120.1"/>
    <property type="molecule type" value="Genomic_DNA"/>
</dbReference>
<dbReference type="AlphaFoldDB" id="A0A4Z0MFH6"/>
<feature type="domain" description="Cytochrome c-type biogenesis protein CcmF C-terminal" evidence="2">
    <location>
        <begin position="31"/>
        <end position="89"/>
    </location>
</feature>
<comment type="caution">
    <text evidence="3">The sequence shown here is derived from an EMBL/GenBank/DDBJ whole genome shotgun (WGS) entry which is preliminary data.</text>
</comment>
<dbReference type="GO" id="GO:0016829">
    <property type="term" value="F:lyase activity"/>
    <property type="evidence" value="ECO:0007669"/>
    <property type="project" value="UniProtKB-KW"/>
</dbReference>
<dbReference type="Proteomes" id="UP000298196">
    <property type="component" value="Unassembled WGS sequence"/>
</dbReference>
<feature type="transmembrane region" description="Helical" evidence="1">
    <location>
        <begin position="33"/>
        <end position="58"/>
    </location>
</feature>
<gene>
    <name evidence="3" type="ORF">C9F07_14290</name>
</gene>
<accession>A0A4Z0MFH6</accession>
<keyword evidence="1" id="KW-0472">Membrane</keyword>
<dbReference type="Pfam" id="PF16327">
    <property type="entry name" value="CcmF_C"/>
    <property type="match status" value="1"/>
</dbReference>
<name>A0A4Z0MFH6_SALET</name>
<keyword evidence="3" id="KW-0456">Lyase</keyword>
<evidence type="ECO:0000313" key="3">
    <source>
        <dbReference type="EMBL" id="TGD78120.1"/>
    </source>
</evidence>
<keyword evidence="1" id="KW-1133">Transmembrane helix</keyword>
<feature type="non-terminal residue" evidence="3">
    <location>
        <position position="1"/>
    </location>
</feature>
<organism evidence="3 4">
    <name type="scientific">Salmonella enterica subsp. enterica serovar Poona</name>
    <dbReference type="NCBI Taxonomy" id="436295"/>
    <lineage>
        <taxon>Bacteria</taxon>
        <taxon>Pseudomonadati</taxon>
        <taxon>Pseudomonadota</taxon>
        <taxon>Gammaproteobacteria</taxon>
        <taxon>Enterobacterales</taxon>
        <taxon>Enterobacteriaceae</taxon>
        <taxon>Salmonella</taxon>
    </lineage>
</organism>
<feature type="non-terminal residue" evidence="3">
    <location>
        <position position="95"/>
    </location>
</feature>
<sequence length="95" mass="10611">LFLPVGSYFLSQEGWRAREPYPASRLAGGKCEWLFLASLLLFSAVLLIVLVGTLYPMIYGLMGWGRLSDVAHYFKHITLPVGLVILVVSVLETLR</sequence>
<evidence type="ECO:0000259" key="2">
    <source>
        <dbReference type="Pfam" id="PF16327"/>
    </source>
</evidence>
<proteinExistence type="predicted"/>
<keyword evidence="1" id="KW-0812">Transmembrane</keyword>
<protein>
    <submittedName>
        <fullName evidence="3">Heme lyase NrfEFG subunit NrfE</fullName>
    </submittedName>
</protein>
<keyword evidence="4" id="KW-1185">Reference proteome</keyword>